<dbReference type="NCBIfam" id="TIGR01806">
    <property type="entry name" value="CM_mono2"/>
    <property type="match status" value="1"/>
</dbReference>
<dbReference type="PANTHER" id="PTHR35936:SF19">
    <property type="entry name" value="AMINO-ACID-BINDING PROTEIN YXEM-RELATED"/>
    <property type="match status" value="1"/>
</dbReference>
<dbReference type="GO" id="GO:0046417">
    <property type="term" value="P:chorismate metabolic process"/>
    <property type="evidence" value="ECO:0007669"/>
    <property type="project" value="InterPro"/>
</dbReference>
<dbReference type="SMART" id="SM00830">
    <property type="entry name" value="CM_2"/>
    <property type="match status" value="1"/>
</dbReference>
<comment type="caution">
    <text evidence="6">The sequence shown here is derived from an EMBL/GenBank/DDBJ whole genome shotgun (WGS) entry which is preliminary data.</text>
</comment>
<dbReference type="EMBL" id="AAVT01000001">
    <property type="protein sequence ID" value="EAW32168.1"/>
    <property type="molecule type" value="Genomic_DNA"/>
</dbReference>
<dbReference type="OrthoDB" id="7708309at2"/>
<feature type="domain" description="Chorismate mutase" evidence="5">
    <location>
        <begin position="15"/>
        <end position="106"/>
    </location>
</feature>
<organism evidence="6 7">
    <name type="scientific">marine gamma proteobacterium HTCC2143</name>
    <dbReference type="NCBI Taxonomy" id="247633"/>
    <lineage>
        <taxon>Bacteria</taxon>
        <taxon>Pseudomonadati</taxon>
        <taxon>Pseudomonadota</taxon>
        <taxon>Gammaproteobacteria</taxon>
        <taxon>Cellvibrionales</taxon>
        <taxon>Spongiibacteraceae</taxon>
        <taxon>BD1-7 clade</taxon>
    </lineage>
</organism>
<dbReference type="Gene3D" id="1.20.59.10">
    <property type="entry name" value="Chorismate mutase"/>
    <property type="match status" value="1"/>
</dbReference>
<dbReference type="InterPro" id="IPR008240">
    <property type="entry name" value="Chorismate_mutase_periplasmic"/>
</dbReference>
<evidence type="ECO:0000256" key="4">
    <source>
        <dbReference type="ARBA" id="ARBA00022729"/>
    </source>
</evidence>
<dbReference type="SUPFAM" id="SSF48600">
    <property type="entry name" value="Chorismate mutase II"/>
    <property type="match status" value="1"/>
</dbReference>
<dbReference type="InterPro" id="IPR002701">
    <property type="entry name" value="CM_II_prokaryot"/>
</dbReference>
<dbReference type="Gene3D" id="3.40.190.10">
    <property type="entry name" value="Periplasmic binding protein-like II"/>
    <property type="match status" value="2"/>
</dbReference>
<reference evidence="6 7" key="1">
    <citation type="journal article" date="2010" name="J. Bacteriol.">
        <title>Genome sequence of the oligotrophic marine Gammaproteobacterium HTCC2143, isolated from the Oregon Coast.</title>
        <authorList>
            <person name="Oh H.M."/>
            <person name="Kang I."/>
            <person name="Ferriera S."/>
            <person name="Giovannoni S.J."/>
            <person name="Cho J.C."/>
        </authorList>
    </citation>
    <scope>NUCLEOTIDE SEQUENCE [LARGE SCALE GENOMIC DNA]</scope>
    <source>
        <strain evidence="6 7">HTCC2143</strain>
    </source>
</reference>
<dbReference type="eggNOG" id="COG0834">
    <property type="taxonomic scope" value="Bacteria"/>
</dbReference>
<evidence type="ECO:0000256" key="1">
    <source>
        <dbReference type="ARBA" id="ARBA00004196"/>
    </source>
</evidence>
<dbReference type="GO" id="GO:0004106">
    <property type="term" value="F:chorismate mutase activity"/>
    <property type="evidence" value="ECO:0007669"/>
    <property type="project" value="UniProtKB-EC"/>
</dbReference>
<dbReference type="Pfam" id="PF01817">
    <property type="entry name" value="CM_2"/>
    <property type="match status" value="1"/>
</dbReference>
<proteinExistence type="inferred from homology"/>
<dbReference type="Proteomes" id="UP000004931">
    <property type="component" value="Unassembled WGS sequence"/>
</dbReference>
<dbReference type="InterPro" id="IPR018313">
    <property type="entry name" value="SBP_3_CS"/>
</dbReference>
<comment type="subcellular location">
    <subcellularLocation>
        <location evidence="1">Cell envelope</location>
    </subcellularLocation>
</comment>
<evidence type="ECO:0000256" key="3">
    <source>
        <dbReference type="ARBA" id="ARBA00012404"/>
    </source>
</evidence>
<keyword evidence="4" id="KW-0732">Signal</keyword>
<protein>
    <recommendedName>
        <fullName evidence="3">chorismate mutase</fullName>
        <ecNumber evidence="3">5.4.99.5</ecNumber>
    </recommendedName>
</protein>
<dbReference type="InterPro" id="IPR001638">
    <property type="entry name" value="Solute-binding_3/MltF_N"/>
</dbReference>
<dbReference type="PROSITE" id="PS51168">
    <property type="entry name" value="CHORISMATE_MUT_2"/>
    <property type="match status" value="1"/>
</dbReference>
<dbReference type="STRING" id="247633.GP2143_12971"/>
<name>A0Y7R4_9GAMM</name>
<sequence>MVLLPRRLRLPLFIFCWIQSGIGLSAELDPSVSTLFKLIEQRLSYMDDVAQYKWHKNLAIEDRQREAEVLDKSAAAAARFNLENVSSRNFFSLQIEAAKEIQTGWFEQWHHSTEPIRGVDLVTIVRPKLIVLGDQILRQIELSFEALQRTDPVYLKTAFLQIVDVEHLSQTTSLGLLSALKTIRLEAPRSRLRDIIASGNIYVGTTGDYAPFSWLNKDTGSYSGIDIDLARDLAKSLQVKLVLVPTSWPTLAQDFKGQKFDIAMSGVSINLKRQQLGFFSQAYHRGGKTPIARCSDSLSYDSLEKINQPTTRAIVNPGGTNFKFAEKNLIKTTLRIFDDNQTIFEEIAENRADVMITDAIEVMLQSRQSALLCPTMPGQTLTVSEKGFWIQPDFHFKEYVDQWLHQRKIEGVVKERIEHHLNITAETPLTTHH</sequence>
<comment type="similarity">
    <text evidence="2">Belongs to the bacterial solute-binding protein 3 family.</text>
</comment>
<dbReference type="Pfam" id="PF00497">
    <property type="entry name" value="SBP_bac_3"/>
    <property type="match status" value="1"/>
</dbReference>
<dbReference type="UniPathway" id="UPA00120">
    <property type="reaction ID" value="UER00203"/>
</dbReference>
<dbReference type="EC" id="5.4.99.5" evidence="3"/>
<accession>A0Y7R4</accession>
<evidence type="ECO:0000313" key="6">
    <source>
        <dbReference type="EMBL" id="EAW32168.1"/>
    </source>
</evidence>
<dbReference type="GO" id="GO:0030313">
    <property type="term" value="C:cell envelope"/>
    <property type="evidence" value="ECO:0007669"/>
    <property type="project" value="UniProtKB-SubCell"/>
</dbReference>
<dbReference type="AlphaFoldDB" id="A0Y7R4"/>
<dbReference type="eggNOG" id="COG1605">
    <property type="taxonomic scope" value="Bacteria"/>
</dbReference>
<evidence type="ECO:0000313" key="7">
    <source>
        <dbReference type="Proteomes" id="UP000004931"/>
    </source>
</evidence>
<dbReference type="InterPro" id="IPR036979">
    <property type="entry name" value="CM_dom_sf"/>
</dbReference>
<evidence type="ECO:0000259" key="5">
    <source>
        <dbReference type="PROSITE" id="PS51168"/>
    </source>
</evidence>
<keyword evidence="7" id="KW-1185">Reference proteome</keyword>
<evidence type="ECO:0000256" key="2">
    <source>
        <dbReference type="ARBA" id="ARBA00010333"/>
    </source>
</evidence>
<dbReference type="SMART" id="SM00062">
    <property type="entry name" value="PBPb"/>
    <property type="match status" value="1"/>
</dbReference>
<dbReference type="InterPro" id="IPR036263">
    <property type="entry name" value="Chorismate_II_sf"/>
</dbReference>
<dbReference type="PANTHER" id="PTHR35936">
    <property type="entry name" value="MEMBRANE-BOUND LYTIC MUREIN TRANSGLYCOSYLASE F"/>
    <property type="match status" value="1"/>
</dbReference>
<dbReference type="SUPFAM" id="SSF53850">
    <property type="entry name" value="Periplasmic binding protein-like II"/>
    <property type="match status" value="1"/>
</dbReference>
<dbReference type="PROSITE" id="PS01039">
    <property type="entry name" value="SBP_BACTERIAL_3"/>
    <property type="match status" value="1"/>
</dbReference>
<gene>
    <name evidence="6" type="ORF">GP2143_12971</name>
</gene>